<protein>
    <submittedName>
        <fullName evidence="1">Uncharacterized protein</fullName>
    </submittedName>
</protein>
<organism evidence="1 2">
    <name type="scientific">Mediterraneibacter gnavus</name>
    <name type="common">Ruminococcus gnavus</name>
    <dbReference type="NCBI Taxonomy" id="33038"/>
    <lineage>
        <taxon>Bacteria</taxon>
        <taxon>Bacillati</taxon>
        <taxon>Bacillota</taxon>
        <taxon>Clostridia</taxon>
        <taxon>Lachnospirales</taxon>
        <taxon>Lachnospiraceae</taxon>
        <taxon>Mediterraneibacter</taxon>
    </lineage>
</organism>
<dbReference type="AlphaFoldDB" id="A0A9Q4EYF2"/>
<dbReference type="Proteomes" id="UP001079535">
    <property type="component" value="Unassembled WGS sequence"/>
</dbReference>
<accession>A0A9Q4EYF2</accession>
<evidence type="ECO:0000313" key="1">
    <source>
        <dbReference type="EMBL" id="MCZ0666539.1"/>
    </source>
</evidence>
<proteinExistence type="predicted"/>
<dbReference type="RefSeq" id="WP_268803358.1">
    <property type="nucleotide sequence ID" value="NZ_JAPRAY010000003.1"/>
</dbReference>
<reference evidence="1" key="1">
    <citation type="submission" date="2022-11" db="EMBL/GenBank/DDBJ databases">
        <title>Temperate bacteriophages infecting mucin-degrading bacterium Ruminococcus gnavus from the human gut.</title>
        <authorList>
            <person name="Buttimer C."/>
        </authorList>
    </citation>
    <scope>NUCLEOTIDE SEQUENCE</scope>
    <source>
        <strain evidence="1">CCUG 49994</strain>
    </source>
</reference>
<evidence type="ECO:0000313" key="2">
    <source>
        <dbReference type="Proteomes" id="UP001079535"/>
    </source>
</evidence>
<dbReference type="EMBL" id="JAPRAY010000003">
    <property type="protein sequence ID" value="MCZ0666539.1"/>
    <property type="molecule type" value="Genomic_DNA"/>
</dbReference>
<gene>
    <name evidence="1" type="ORF">OZZ17_03185</name>
</gene>
<name>A0A9Q4EYF2_MEDGN</name>
<comment type="caution">
    <text evidence="1">The sequence shown here is derived from an EMBL/GenBank/DDBJ whole genome shotgun (WGS) entry which is preliminary data.</text>
</comment>
<sequence length="280" mass="32564">MIDSKIVDILEKYHSELANEISNINLAIQRIQDELKFISNCLMDDLLSYGKNTGIENKEKELELLKDSQSIREYINSFDILDFRDDYADEIEPVLSLYDVIVLNNTLACDLNHKIYDITVALPVLNENGDINNITVLASYCEDCNRYTITKDVFNNINGVLMCQVIDKTSTYTDVIESDIEIDQHESLLYRYGYNVKTSKNLSTKQRHIIIASLVESGIMTRNQISDHLTMLINRGEKIESWKDATDKWKQDRYYIQSYKTYNLPSVITNRILLQYQNRI</sequence>